<comment type="similarity">
    <text evidence="2">Belongs to the major facilitator superfamily. TCR/Tet family.</text>
</comment>
<feature type="transmembrane region" description="Helical" evidence="7">
    <location>
        <begin position="312"/>
        <end position="341"/>
    </location>
</feature>
<keyword evidence="10" id="KW-1185">Reference proteome</keyword>
<feature type="transmembrane region" description="Helical" evidence="7">
    <location>
        <begin position="281"/>
        <end position="300"/>
    </location>
</feature>
<feature type="transmembrane region" description="Helical" evidence="7">
    <location>
        <begin position="179"/>
        <end position="199"/>
    </location>
</feature>
<feature type="transmembrane region" description="Helical" evidence="7">
    <location>
        <begin position="53"/>
        <end position="78"/>
    </location>
</feature>
<dbReference type="InterPro" id="IPR011701">
    <property type="entry name" value="MFS"/>
</dbReference>
<sequence length="556" mass="59619">MEQQAYDDTSQFPTPNQEEKMRLASGGEDDRMDMAEEQESAIGRQEYITGFRLALLLSALTSAALLVLIDTSIVAPAIPRITSQFHSLSDVGWYGSAYQLTSASFQPLTGKLYTYFNSKKTFIALLGIFMVSSLICALASSSKMLIVARALAGIGASGIQNGALTVITRSFPPKKQAPMMAILLAIAQLGLVLGPLIGGGLTEYVSWRWCFYINLPIGGVITLVLLFVTIPEPKATNNPLPTLHIIREKLDLIGFSIFVPAIIQLLLALDYGGNQYPWNSATVIGLFCCSGAMFILFLGWEYRTGREAMFPLYMVSQGIVLFSCLFMFFLGGMNACATYYLLYFQVVKGVSAMISGVSTLPSIISQLILVILSGFLLRKVGYYLPFSIGSGGLLSLGNGLLSLLSPSTPTRTWIGYQILIGAGRGLGTQAPLLAAQNILPKAETSITLSLLLFSQTLGQAVFLTLGQVIFINSLKSGLAVYAPSVDSGAVVATGAGAIRSAVSMDKLAGVLLAYTQGIDHAFHLSTGIGVGCFCVAWGMGWKDIRKRQPTRDEGCS</sequence>
<dbReference type="RefSeq" id="XP_031916214.1">
    <property type="nucleotide sequence ID" value="XM_032059225.1"/>
</dbReference>
<accession>A0A5N6T1E1</accession>
<reference evidence="9 10" key="1">
    <citation type="submission" date="2019-04" db="EMBL/GenBank/DDBJ databases">
        <title>Friends and foes A comparative genomics study of 23 Aspergillus species from section Flavi.</title>
        <authorList>
            <consortium name="DOE Joint Genome Institute"/>
            <person name="Kjaerbolling I."/>
            <person name="Vesth T."/>
            <person name="Frisvad J.C."/>
            <person name="Nybo J.L."/>
            <person name="Theobald S."/>
            <person name="Kildgaard S."/>
            <person name="Isbrandt T."/>
            <person name="Kuo A."/>
            <person name="Sato A."/>
            <person name="Lyhne E.K."/>
            <person name="Kogle M.E."/>
            <person name="Wiebenga A."/>
            <person name="Kun R.S."/>
            <person name="Lubbers R.J."/>
            <person name="Makela M.R."/>
            <person name="Barry K."/>
            <person name="Chovatia M."/>
            <person name="Clum A."/>
            <person name="Daum C."/>
            <person name="Haridas S."/>
            <person name="He G."/>
            <person name="LaButti K."/>
            <person name="Lipzen A."/>
            <person name="Mondo S."/>
            <person name="Riley R."/>
            <person name="Salamov A."/>
            <person name="Simmons B.A."/>
            <person name="Magnuson J.K."/>
            <person name="Henrissat B."/>
            <person name="Mortensen U.H."/>
            <person name="Larsen T.O."/>
            <person name="Devries R.P."/>
            <person name="Grigoriev I.V."/>
            <person name="Machida M."/>
            <person name="Baker S.E."/>
            <person name="Andersen M.R."/>
        </authorList>
    </citation>
    <scope>NUCLEOTIDE SEQUENCE [LARGE SCALE GENOMIC DNA]</scope>
    <source>
        <strain evidence="9 10">CBS 117625</strain>
    </source>
</reference>
<dbReference type="GO" id="GO:0022857">
    <property type="term" value="F:transmembrane transporter activity"/>
    <property type="evidence" value="ECO:0007669"/>
    <property type="project" value="InterPro"/>
</dbReference>
<feature type="transmembrane region" description="Helical" evidence="7">
    <location>
        <begin position="211"/>
        <end position="230"/>
    </location>
</feature>
<feature type="transmembrane region" description="Helical" evidence="7">
    <location>
        <begin position="382"/>
        <end position="401"/>
    </location>
</feature>
<dbReference type="PANTHER" id="PTHR23501:SF193">
    <property type="entry name" value="MULTIDRUG TRANSPORTER, PUTATIVE (AFU_ORTHOLOGUE AFUA_8G00940)-RELATED"/>
    <property type="match status" value="1"/>
</dbReference>
<dbReference type="Gene3D" id="1.20.1250.20">
    <property type="entry name" value="MFS general substrate transporter like domains"/>
    <property type="match status" value="1"/>
</dbReference>
<evidence type="ECO:0000259" key="8">
    <source>
        <dbReference type="PROSITE" id="PS50850"/>
    </source>
</evidence>
<dbReference type="PANTHER" id="PTHR23501">
    <property type="entry name" value="MAJOR FACILITATOR SUPERFAMILY"/>
    <property type="match status" value="1"/>
</dbReference>
<dbReference type="InterPro" id="IPR036259">
    <property type="entry name" value="MFS_trans_sf"/>
</dbReference>
<feature type="compositionally biased region" description="Polar residues" evidence="6">
    <location>
        <begin position="1"/>
        <end position="16"/>
    </location>
</feature>
<organism evidence="9 10">
    <name type="scientific">Aspergillus pseudotamarii</name>
    <dbReference type="NCBI Taxonomy" id="132259"/>
    <lineage>
        <taxon>Eukaryota</taxon>
        <taxon>Fungi</taxon>
        <taxon>Dikarya</taxon>
        <taxon>Ascomycota</taxon>
        <taxon>Pezizomycotina</taxon>
        <taxon>Eurotiomycetes</taxon>
        <taxon>Eurotiomycetidae</taxon>
        <taxon>Eurotiales</taxon>
        <taxon>Aspergillaceae</taxon>
        <taxon>Aspergillus</taxon>
        <taxon>Aspergillus subgen. Circumdati</taxon>
    </lineage>
</organism>
<keyword evidence="4 7" id="KW-1133">Transmembrane helix</keyword>
<evidence type="ECO:0000256" key="4">
    <source>
        <dbReference type="ARBA" id="ARBA00022989"/>
    </source>
</evidence>
<evidence type="ECO:0000256" key="7">
    <source>
        <dbReference type="SAM" id="Phobius"/>
    </source>
</evidence>
<comment type="subcellular location">
    <subcellularLocation>
        <location evidence="1">Membrane</location>
        <topology evidence="1">Multi-pass membrane protein</topology>
    </subcellularLocation>
</comment>
<protein>
    <submittedName>
        <fullName evidence="9">Major facilitator superfamily domain-containing protein</fullName>
    </submittedName>
</protein>
<name>A0A5N6T1E1_ASPPS</name>
<keyword evidence="3 7" id="KW-0812">Transmembrane</keyword>
<dbReference type="GeneID" id="43643435"/>
<gene>
    <name evidence="9" type="ORF">BDV38DRAFT_280151</name>
</gene>
<dbReference type="OrthoDB" id="10021397at2759"/>
<dbReference type="EMBL" id="ML743562">
    <property type="protein sequence ID" value="KAE8140151.1"/>
    <property type="molecule type" value="Genomic_DNA"/>
</dbReference>
<evidence type="ECO:0000256" key="2">
    <source>
        <dbReference type="ARBA" id="ARBA00007520"/>
    </source>
</evidence>
<dbReference type="GO" id="GO:0005886">
    <property type="term" value="C:plasma membrane"/>
    <property type="evidence" value="ECO:0007669"/>
    <property type="project" value="TreeGrafter"/>
</dbReference>
<evidence type="ECO:0000256" key="6">
    <source>
        <dbReference type="SAM" id="MobiDB-lite"/>
    </source>
</evidence>
<keyword evidence="5 7" id="KW-0472">Membrane</keyword>
<dbReference type="PROSITE" id="PS50850">
    <property type="entry name" value="MFS"/>
    <property type="match status" value="1"/>
</dbReference>
<feature type="transmembrane region" description="Helical" evidence="7">
    <location>
        <begin position="146"/>
        <end position="167"/>
    </location>
</feature>
<dbReference type="AlphaFoldDB" id="A0A5N6T1E1"/>
<feature type="transmembrane region" description="Helical" evidence="7">
    <location>
        <begin position="121"/>
        <end position="140"/>
    </location>
</feature>
<feature type="region of interest" description="Disordered" evidence="6">
    <location>
        <begin position="1"/>
        <end position="31"/>
    </location>
</feature>
<feature type="compositionally biased region" description="Basic and acidic residues" evidence="6">
    <location>
        <begin position="17"/>
        <end position="31"/>
    </location>
</feature>
<evidence type="ECO:0000256" key="5">
    <source>
        <dbReference type="ARBA" id="ARBA00023136"/>
    </source>
</evidence>
<feature type="transmembrane region" description="Helical" evidence="7">
    <location>
        <begin position="446"/>
        <end position="471"/>
    </location>
</feature>
<evidence type="ECO:0000256" key="3">
    <source>
        <dbReference type="ARBA" id="ARBA00022692"/>
    </source>
</evidence>
<dbReference type="InterPro" id="IPR020846">
    <property type="entry name" value="MFS_dom"/>
</dbReference>
<proteinExistence type="inferred from homology"/>
<feature type="transmembrane region" description="Helical" evidence="7">
    <location>
        <begin position="521"/>
        <end position="541"/>
    </location>
</feature>
<dbReference type="CDD" id="cd17502">
    <property type="entry name" value="MFS_Azr1_MDR_like"/>
    <property type="match status" value="1"/>
</dbReference>
<feature type="transmembrane region" description="Helical" evidence="7">
    <location>
        <begin position="353"/>
        <end position="375"/>
    </location>
</feature>
<dbReference type="Pfam" id="PF07690">
    <property type="entry name" value="MFS_1"/>
    <property type="match status" value="1"/>
</dbReference>
<dbReference type="Proteomes" id="UP000325672">
    <property type="component" value="Unassembled WGS sequence"/>
</dbReference>
<feature type="domain" description="Major facilitator superfamily (MFS) profile" evidence="8">
    <location>
        <begin position="56"/>
        <end position="556"/>
    </location>
</feature>
<dbReference type="SUPFAM" id="SSF103473">
    <property type="entry name" value="MFS general substrate transporter"/>
    <property type="match status" value="1"/>
</dbReference>
<evidence type="ECO:0000256" key="1">
    <source>
        <dbReference type="ARBA" id="ARBA00004141"/>
    </source>
</evidence>
<evidence type="ECO:0000313" key="10">
    <source>
        <dbReference type="Proteomes" id="UP000325672"/>
    </source>
</evidence>
<evidence type="ECO:0000313" key="9">
    <source>
        <dbReference type="EMBL" id="KAE8140151.1"/>
    </source>
</evidence>
<feature type="transmembrane region" description="Helical" evidence="7">
    <location>
        <begin position="250"/>
        <end position="269"/>
    </location>
</feature>